<sequence length="245" mass="26646">MDASRDPAGSPAPCHERRALTRSEEMRVRILDTAHDLLNAEGRDAVTTRALTSALHIQAPTIYRIFGDKQGLLDQVALHGFSAHLATWTGWTPGADPIDSLRQGWDMHIDWGLQHPQVYSIAYGGPRTGSSSPAADAIDAILRTQFEVAAKDGLLAVPVADAVHLIRATGVGVVFTLLAMPEGSRDMTLSTRAREAMLIAILAEPVDGDDRDGAAMRLRHRLEDTTALTANERALFGDWLDRLVR</sequence>
<evidence type="ECO:0000313" key="6">
    <source>
        <dbReference type="EMBL" id="RII98463.1"/>
    </source>
</evidence>
<dbReference type="GO" id="GO:0003700">
    <property type="term" value="F:DNA-binding transcription factor activity"/>
    <property type="evidence" value="ECO:0007669"/>
    <property type="project" value="TreeGrafter"/>
</dbReference>
<dbReference type="AlphaFoldDB" id="A0A399NWA5"/>
<keyword evidence="1" id="KW-0805">Transcription regulation</keyword>
<gene>
    <name evidence="6" type="ORF">DZF96_02990</name>
</gene>
<reference evidence="6 7" key="1">
    <citation type="submission" date="2018-08" db="EMBL/GenBank/DDBJ databases">
        <title>Genome Sequence of Clavibacter michiganensis Subspecies type strains, and the Atypical Peach-Colored Strains Isolated from Tomato.</title>
        <authorList>
            <person name="Osdaghi E."/>
            <person name="Portier P."/>
            <person name="Briand M."/>
            <person name="Jacques M.-A."/>
        </authorList>
    </citation>
    <scope>NUCLEOTIDE SEQUENCE [LARGE SCALE GENOMIC DNA]</scope>
    <source>
        <strain evidence="6 7">CFBP 7493</strain>
    </source>
</reference>
<dbReference type="SUPFAM" id="SSF46689">
    <property type="entry name" value="Homeodomain-like"/>
    <property type="match status" value="1"/>
</dbReference>
<evidence type="ECO:0000256" key="1">
    <source>
        <dbReference type="ARBA" id="ARBA00023015"/>
    </source>
</evidence>
<comment type="caution">
    <text evidence="6">The sequence shown here is derived from an EMBL/GenBank/DDBJ whole genome shotgun (WGS) entry which is preliminary data.</text>
</comment>
<dbReference type="Proteomes" id="UP000266298">
    <property type="component" value="Unassembled WGS sequence"/>
</dbReference>
<evidence type="ECO:0000256" key="4">
    <source>
        <dbReference type="PROSITE-ProRule" id="PRU00335"/>
    </source>
</evidence>
<feature type="DNA-binding region" description="H-T-H motif" evidence="4">
    <location>
        <begin position="47"/>
        <end position="66"/>
    </location>
</feature>
<organism evidence="6 7">
    <name type="scientific">Clavibacter michiganensis</name>
    <dbReference type="NCBI Taxonomy" id="28447"/>
    <lineage>
        <taxon>Bacteria</taxon>
        <taxon>Bacillati</taxon>
        <taxon>Actinomycetota</taxon>
        <taxon>Actinomycetes</taxon>
        <taxon>Micrococcales</taxon>
        <taxon>Microbacteriaceae</taxon>
        <taxon>Clavibacter</taxon>
    </lineage>
</organism>
<dbReference type="PANTHER" id="PTHR30055:SF234">
    <property type="entry name" value="HTH-TYPE TRANSCRIPTIONAL REGULATOR BETI"/>
    <property type="match status" value="1"/>
</dbReference>
<evidence type="ECO:0000256" key="2">
    <source>
        <dbReference type="ARBA" id="ARBA00023125"/>
    </source>
</evidence>
<dbReference type="GO" id="GO:0000976">
    <property type="term" value="F:transcription cis-regulatory region binding"/>
    <property type="evidence" value="ECO:0007669"/>
    <property type="project" value="TreeGrafter"/>
</dbReference>
<keyword evidence="2 4" id="KW-0238">DNA-binding</keyword>
<dbReference type="InterPro" id="IPR009057">
    <property type="entry name" value="Homeodomain-like_sf"/>
</dbReference>
<dbReference type="Pfam" id="PF00440">
    <property type="entry name" value="TetR_N"/>
    <property type="match status" value="1"/>
</dbReference>
<name>A0A399NWA5_9MICO</name>
<dbReference type="EMBL" id="QWEC01000022">
    <property type="protein sequence ID" value="RII98463.1"/>
    <property type="molecule type" value="Genomic_DNA"/>
</dbReference>
<dbReference type="InterPro" id="IPR001647">
    <property type="entry name" value="HTH_TetR"/>
</dbReference>
<dbReference type="Gene3D" id="1.10.10.60">
    <property type="entry name" value="Homeodomain-like"/>
    <property type="match status" value="1"/>
</dbReference>
<evidence type="ECO:0000256" key="3">
    <source>
        <dbReference type="ARBA" id="ARBA00023163"/>
    </source>
</evidence>
<feature type="domain" description="HTH tetR-type" evidence="5">
    <location>
        <begin position="24"/>
        <end position="84"/>
    </location>
</feature>
<protein>
    <submittedName>
        <fullName evidence="6">TetR/AcrR family transcriptional regulator</fullName>
    </submittedName>
</protein>
<evidence type="ECO:0000259" key="5">
    <source>
        <dbReference type="PROSITE" id="PS50977"/>
    </source>
</evidence>
<proteinExistence type="predicted"/>
<evidence type="ECO:0000313" key="7">
    <source>
        <dbReference type="Proteomes" id="UP000266298"/>
    </source>
</evidence>
<dbReference type="PROSITE" id="PS50977">
    <property type="entry name" value="HTH_TETR_2"/>
    <property type="match status" value="1"/>
</dbReference>
<accession>A0A399NWA5</accession>
<dbReference type="InterPro" id="IPR050109">
    <property type="entry name" value="HTH-type_TetR-like_transc_reg"/>
</dbReference>
<dbReference type="PANTHER" id="PTHR30055">
    <property type="entry name" value="HTH-TYPE TRANSCRIPTIONAL REGULATOR RUTR"/>
    <property type="match status" value="1"/>
</dbReference>
<keyword evidence="3" id="KW-0804">Transcription</keyword>
<dbReference type="Gene3D" id="1.10.357.10">
    <property type="entry name" value="Tetracycline Repressor, domain 2"/>
    <property type="match status" value="1"/>
</dbReference>